<reference evidence="1" key="2">
    <citation type="submission" date="2020-06" db="EMBL/GenBank/DDBJ databases">
        <authorList>
            <person name="Sheffer M."/>
        </authorList>
    </citation>
    <scope>NUCLEOTIDE SEQUENCE</scope>
</reference>
<reference evidence="1" key="1">
    <citation type="journal article" date="2020" name="bioRxiv">
        <title>Chromosome-level reference genome of the European wasp spider Argiope bruennichi: a resource for studies on range expansion and evolutionary adaptation.</title>
        <authorList>
            <person name="Sheffer M.M."/>
            <person name="Hoppe A."/>
            <person name="Krehenwinkel H."/>
            <person name="Uhl G."/>
            <person name="Kuss A.W."/>
            <person name="Jensen L."/>
            <person name="Jensen C."/>
            <person name="Gillespie R.G."/>
            <person name="Hoff K.J."/>
            <person name="Prost S."/>
        </authorList>
    </citation>
    <scope>NUCLEOTIDE SEQUENCE</scope>
</reference>
<dbReference type="Proteomes" id="UP000807504">
    <property type="component" value="Unassembled WGS sequence"/>
</dbReference>
<sequence length="190" mass="22244">MDVATESGIENSLEHKFARDLIRFVLHENWPSLQWKPTGIFLEPSFDSPFTPQFQDAVMRELEYSKHRHQAFYEKYFSNKSILRDKYYELLSKAKDVFVNNGFHPKYLVEFSVLLAKFAGFSYFWGLTTAPEQSYELLVAAMRELKLLGRFEDSAWDGVQDWLESGFEEAAESFDESEEEANDFNEMVQA</sequence>
<name>A0A8T0F8M2_ARGBR</name>
<dbReference type="AlphaFoldDB" id="A0A8T0F8M2"/>
<accession>A0A8T0F8M2</accession>
<evidence type="ECO:0000313" key="2">
    <source>
        <dbReference type="Proteomes" id="UP000807504"/>
    </source>
</evidence>
<dbReference type="EMBL" id="JABXBU010000015">
    <property type="protein sequence ID" value="KAF8787556.1"/>
    <property type="molecule type" value="Genomic_DNA"/>
</dbReference>
<gene>
    <name evidence="1" type="ORF">HNY73_009139</name>
</gene>
<comment type="caution">
    <text evidence="1">The sequence shown here is derived from an EMBL/GenBank/DDBJ whole genome shotgun (WGS) entry which is preliminary data.</text>
</comment>
<organism evidence="1 2">
    <name type="scientific">Argiope bruennichi</name>
    <name type="common">Wasp spider</name>
    <name type="synonym">Aranea bruennichi</name>
    <dbReference type="NCBI Taxonomy" id="94029"/>
    <lineage>
        <taxon>Eukaryota</taxon>
        <taxon>Metazoa</taxon>
        <taxon>Ecdysozoa</taxon>
        <taxon>Arthropoda</taxon>
        <taxon>Chelicerata</taxon>
        <taxon>Arachnida</taxon>
        <taxon>Araneae</taxon>
        <taxon>Araneomorphae</taxon>
        <taxon>Entelegynae</taxon>
        <taxon>Araneoidea</taxon>
        <taxon>Araneidae</taxon>
        <taxon>Argiope</taxon>
    </lineage>
</organism>
<protein>
    <submittedName>
        <fullName evidence="1">Uncharacterized protein</fullName>
    </submittedName>
</protein>
<proteinExistence type="predicted"/>
<keyword evidence="2" id="KW-1185">Reference proteome</keyword>
<evidence type="ECO:0000313" key="1">
    <source>
        <dbReference type="EMBL" id="KAF8787556.1"/>
    </source>
</evidence>